<dbReference type="InterPro" id="IPR002110">
    <property type="entry name" value="Ankyrin_rpt"/>
</dbReference>
<feature type="transmembrane region" description="Helical" evidence="22">
    <location>
        <begin position="1501"/>
        <end position="1525"/>
    </location>
</feature>
<evidence type="ECO:0000256" key="10">
    <source>
        <dbReference type="ARBA" id="ARBA00023136"/>
    </source>
</evidence>
<keyword evidence="7 19" id="KW-0297">G-protein coupled receptor</keyword>
<feature type="region of interest" description="Disordered" evidence="21">
    <location>
        <begin position="766"/>
        <end position="788"/>
    </location>
</feature>
<dbReference type="SMART" id="SM00248">
    <property type="entry name" value="ANK"/>
    <property type="match status" value="4"/>
</dbReference>
<evidence type="ECO:0000259" key="23">
    <source>
        <dbReference type="PROSITE" id="PS50262"/>
    </source>
</evidence>
<feature type="compositionally biased region" description="Polar residues" evidence="21">
    <location>
        <begin position="469"/>
        <end position="490"/>
    </location>
</feature>
<evidence type="ECO:0000256" key="19">
    <source>
        <dbReference type="RuleBase" id="RU000688"/>
    </source>
</evidence>
<keyword evidence="3" id="KW-0597">Phosphoprotein</keyword>
<reference evidence="24 25" key="1">
    <citation type="submission" date="2019-01" db="EMBL/GenBank/DDBJ databases">
        <title>Genome Assembly of Collichthys lucidus.</title>
        <authorList>
            <person name="Cai M."/>
            <person name="Xiao S."/>
        </authorList>
    </citation>
    <scope>NUCLEOTIDE SEQUENCE [LARGE SCALE GENOMIC DNA]</scope>
    <source>
        <strain evidence="24">JT15FE1705JMU</strain>
        <tissue evidence="24">Muscle</tissue>
    </source>
</reference>
<evidence type="ECO:0000256" key="4">
    <source>
        <dbReference type="ARBA" id="ARBA00022692"/>
    </source>
</evidence>
<evidence type="ECO:0000256" key="1">
    <source>
        <dbReference type="ARBA" id="ARBA00004651"/>
    </source>
</evidence>
<evidence type="ECO:0000256" key="20">
    <source>
        <dbReference type="SAM" id="Coils"/>
    </source>
</evidence>
<dbReference type="InterPro" id="IPR036770">
    <property type="entry name" value="Ankyrin_rpt-contain_sf"/>
</dbReference>
<dbReference type="InterPro" id="IPR047184">
    <property type="entry name" value="KANK1-4"/>
</dbReference>
<keyword evidence="9 20" id="KW-0175">Coiled coil</keyword>
<keyword evidence="8 18" id="KW-0040">ANK repeat</keyword>
<dbReference type="GO" id="GO:0005886">
    <property type="term" value="C:plasma membrane"/>
    <property type="evidence" value="ECO:0007669"/>
    <property type="project" value="UniProtKB-SubCell"/>
</dbReference>
<dbReference type="PANTHER" id="PTHR24168">
    <property type="entry name" value="KN MOTIF AND ANKYRIN REPEAT DOMAIN-CONTAINING"/>
    <property type="match status" value="1"/>
</dbReference>
<evidence type="ECO:0000256" key="18">
    <source>
        <dbReference type="PROSITE-ProRule" id="PRU00023"/>
    </source>
</evidence>
<keyword evidence="11" id="KW-1015">Disulfide bond</keyword>
<dbReference type="GO" id="GO:0030837">
    <property type="term" value="P:negative regulation of actin filament polymerization"/>
    <property type="evidence" value="ECO:0007669"/>
    <property type="project" value="InterPro"/>
</dbReference>
<feature type="transmembrane region" description="Helical" evidence="22">
    <location>
        <begin position="1225"/>
        <end position="1246"/>
    </location>
</feature>
<dbReference type="SUPFAM" id="SSF81321">
    <property type="entry name" value="Family A G protein-coupled receptor-like"/>
    <property type="match status" value="1"/>
</dbReference>
<feature type="region of interest" description="Disordered" evidence="21">
    <location>
        <begin position="228"/>
        <end position="247"/>
    </location>
</feature>
<dbReference type="InterPro" id="IPR017452">
    <property type="entry name" value="GPCR_Rhodpsn_7TM"/>
</dbReference>
<evidence type="ECO:0000256" key="14">
    <source>
        <dbReference type="ARBA" id="ARBA00023224"/>
    </source>
</evidence>
<feature type="transmembrane region" description="Helical" evidence="22">
    <location>
        <begin position="1393"/>
        <end position="1415"/>
    </location>
</feature>
<dbReference type="InterPro" id="IPR005395">
    <property type="entry name" value="NPFF_rcpt"/>
</dbReference>
<feature type="compositionally biased region" description="Basic and acidic residues" evidence="21">
    <location>
        <begin position="961"/>
        <end position="974"/>
    </location>
</feature>
<comment type="similarity">
    <text evidence="19">Belongs to the G-protein coupled receptor 1 family.</text>
</comment>
<dbReference type="GO" id="GO:0008188">
    <property type="term" value="F:neuropeptide receptor activity"/>
    <property type="evidence" value="ECO:0007669"/>
    <property type="project" value="InterPro"/>
</dbReference>
<feature type="region of interest" description="Disordered" evidence="21">
    <location>
        <begin position="65"/>
        <end position="121"/>
    </location>
</feature>
<feature type="compositionally biased region" description="Low complexity" evidence="21">
    <location>
        <begin position="228"/>
        <end position="238"/>
    </location>
</feature>
<dbReference type="EMBL" id="CM014093">
    <property type="protein sequence ID" value="TKS84832.1"/>
    <property type="molecule type" value="Genomic_DNA"/>
</dbReference>
<dbReference type="InterPro" id="IPR000276">
    <property type="entry name" value="GPCR_Rhodpsn"/>
</dbReference>
<evidence type="ECO:0000256" key="8">
    <source>
        <dbReference type="ARBA" id="ARBA00023043"/>
    </source>
</evidence>
<gene>
    <name evidence="24" type="ORF">D9C73_018400</name>
</gene>
<evidence type="ECO:0000256" key="15">
    <source>
        <dbReference type="ARBA" id="ARBA00025478"/>
    </source>
</evidence>
<keyword evidence="13" id="KW-0325">Glycoprotein</keyword>
<dbReference type="STRING" id="240159.A0A4V6ARK8"/>
<dbReference type="Pfam" id="PF12796">
    <property type="entry name" value="Ank_2"/>
    <property type="match status" value="2"/>
</dbReference>
<evidence type="ECO:0000256" key="17">
    <source>
        <dbReference type="ARBA" id="ARBA00083913"/>
    </source>
</evidence>
<dbReference type="PRINTS" id="PR00237">
    <property type="entry name" value="GPCRRHODOPSN"/>
</dbReference>
<dbReference type="CDD" id="cd15980">
    <property type="entry name" value="7tmA_NPFFR2"/>
    <property type="match status" value="1"/>
</dbReference>
<evidence type="ECO:0000256" key="21">
    <source>
        <dbReference type="SAM" id="MobiDB-lite"/>
    </source>
</evidence>
<evidence type="ECO:0000256" key="22">
    <source>
        <dbReference type="SAM" id="Phobius"/>
    </source>
</evidence>
<dbReference type="GO" id="GO:0005737">
    <property type="term" value="C:cytoplasm"/>
    <property type="evidence" value="ECO:0007669"/>
    <property type="project" value="TreeGrafter"/>
</dbReference>
<dbReference type="Pfam" id="PF00001">
    <property type="entry name" value="7tm_1"/>
    <property type="match status" value="1"/>
</dbReference>
<keyword evidence="2" id="KW-1003">Cell membrane</keyword>
<dbReference type="PRINTS" id="PR01570">
    <property type="entry name" value="NPFFRECEPTOR"/>
</dbReference>
<feature type="region of interest" description="Disordered" evidence="21">
    <location>
        <begin position="1573"/>
        <end position="1601"/>
    </location>
</feature>
<feature type="region of interest" description="Disordered" evidence="21">
    <location>
        <begin position="156"/>
        <end position="189"/>
    </location>
</feature>
<comment type="subcellular location">
    <subcellularLocation>
        <location evidence="1">Cell membrane</location>
        <topology evidence="1">Multi-pass membrane protein</topology>
    </subcellularLocation>
</comment>
<dbReference type="PROSITE" id="PS00237">
    <property type="entry name" value="G_PROTEIN_RECEP_F1_1"/>
    <property type="match status" value="1"/>
</dbReference>
<keyword evidence="14 19" id="KW-0807">Transducer</keyword>
<dbReference type="FunFam" id="1.25.40.20:FF:000017">
    <property type="entry name" value="KN motif and ankyrin repeat domain-containing protein 1"/>
    <property type="match status" value="1"/>
</dbReference>
<feature type="coiled-coil region" evidence="20">
    <location>
        <begin position="256"/>
        <end position="357"/>
    </location>
</feature>
<dbReference type="SMART" id="SM01381">
    <property type="entry name" value="7TM_GPCR_Srsx"/>
    <property type="match status" value="1"/>
</dbReference>
<evidence type="ECO:0000256" key="5">
    <source>
        <dbReference type="ARBA" id="ARBA00022737"/>
    </source>
</evidence>
<evidence type="ECO:0000256" key="2">
    <source>
        <dbReference type="ARBA" id="ARBA00022475"/>
    </source>
</evidence>
<evidence type="ECO:0000256" key="12">
    <source>
        <dbReference type="ARBA" id="ARBA00023170"/>
    </source>
</evidence>
<evidence type="ECO:0000256" key="7">
    <source>
        <dbReference type="ARBA" id="ARBA00023040"/>
    </source>
</evidence>
<feature type="repeat" description="ANK" evidence="18">
    <location>
        <begin position="1108"/>
        <end position="1140"/>
    </location>
</feature>
<feature type="region of interest" description="Disordered" evidence="21">
    <location>
        <begin position="820"/>
        <end position="887"/>
    </location>
</feature>
<dbReference type="Gene3D" id="1.25.40.20">
    <property type="entry name" value="Ankyrin repeat-containing domain"/>
    <property type="match status" value="1"/>
</dbReference>
<keyword evidence="4 19" id="KW-0812">Transmembrane</keyword>
<evidence type="ECO:0000256" key="9">
    <source>
        <dbReference type="ARBA" id="ARBA00023054"/>
    </source>
</evidence>
<feature type="compositionally biased region" description="Polar residues" evidence="21">
    <location>
        <begin position="860"/>
        <end position="871"/>
    </location>
</feature>
<sequence>MAQGSYILRNVPGQSTEECGPNFPGINYNYQSDLDYLKCVDSFQHGTTIKRLSLKRRPRVAVNNVEKTQSGISSGQWHSAESLSSSSSDDTRLLGMSSATRGRPPLPPPHGGSSSVENKPFRNEGTAMSLMLNESKPQPAARTLALQRQSPVLEKTMETRKHSDQGVTNQLPPQPHPRRRLASFGGVSSPGSLSPFTGLGAYNHNNNGNKPACAGSDMHVHLSSSLGSRGSTGCLRLSPQSSGRTTPVSGLGPMHLQHVRDQMVVALQRLKELEEQVKIIPILQVKISVLQEEKRQLVSQLKNQNEDIHDVIWKREYSLERSDIGFRENSDEALEDMRSDYEEFKQLTEEVKALERTIKGHRPLQDKTSRSVAVETDKNIARKENKYAYTDHVEMRSIATEVSEVNLGIYSEREAELDAQQVLIGALKERICHLEAELKESALQTEMSRLKLELQAAGARNRADKASSARPSTVSTGTEARPHTASQGVGNHTEVRDASTGEVIQVKTVGVSCCRPELKDVCTGPDVPMSYWEVRKRVETVEKGVGIHVFTNTQGVGMEIKLCDAETNTEVPVESLRPKKGKIRYKSVACGDCSVDVIICEAKEVVSQGIATDHIRGVDLGIMASPQTASQRTNTVSSSVSRFTNTSHAFNSDSSTNTVLNTKDKHTNTTQVVTRTVSVGNGVKDLKRSPETCTVGVGTANMNFASALKQTPATVTKVTRDTGVGFTNINDNFLIGLKTRNMASGPSHLPDPVKTRSVGVGEGRIRDLTVSPGKPEQTSQQSSQSQWDPELNHYIEKMQRLLREHGDLLTEDCTHRREGFIQQQSSRGSASSKPSCNNKAPAQGGTKDRPVDSQPPVSREFQSTSQLSVDSSKCDRANPGICQQGGTDSEVKRMIQMLEQQASSALQGRSTNPGVLRSVMKKQNGDQGCSSTRKSMKFMRATTGLDPMASLVLPAGENSEEAERKGNKKSREPSQDGTQAKKGKGGSNKGSKGSTKSHAHQSHRSAAPDTVEDYMSTFRVISPSVLQHVANMADGNGNTALHYSVSHSNFGIVKKLLDAEVCNVNHQNKAGYTPIMLAALAAVENPDDMRVVEQLFTKGDVNARASQAGQTALMLAVSHGRMDMVRALLAQGAEVNLQDDEGSTALMCASEHGRADIVKLLLAQPDCDAALTDSVYITMTQNLILNTTWEDSNFLSLQENPLTHQNITYVDFYLHKPSVAAVFTVSYLLIFLVCMLGNGVVCFIVLRSKNMRTVTNLFILNLAISDLLVGIFCMPTTLVDNIITGWPFGSVVCKLSGMVQGISVSASVFTLVAIAVDRFRCIVYPFKQKLTIATSKLIIVIIWVLAVSIMCPSGVMLQVTKEQRVRIVLGRNNDTRPFYWCRENWPNQEMRKIYTTVLFANIYLAPLSLIVIMYARIGFTLSRTTILTMRGSGIASQDGIGSNNKLSMESRHTVSKKKTRVIMMLLIVALLFILSWLPLWTLMMLSDYASLTEHQYRVINIYVYPLAHWLAFFNSSVNPIIYGFFNENFRRGFQAAFKFQLCSADIERQKTYSHRIRGHAVLPVQPVALNKSGSGNRSGLVGNGKCSCQEGGSRSGRSDMKEQDLIMEDLEKVSQI</sequence>
<dbReference type="PROSITE" id="PS50297">
    <property type="entry name" value="ANK_REP_REGION"/>
    <property type="match status" value="2"/>
</dbReference>
<feature type="region of interest" description="Disordered" evidence="21">
    <location>
        <begin position="945"/>
        <end position="1010"/>
    </location>
</feature>
<feature type="compositionally biased region" description="Low complexity" evidence="21">
    <location>
        <begin position="79"/>
        <end position="88"/>
    </location>
</feature>
<evidence type="ECO:0000256" key="3">
    <source>
        <dbReference type="ARBA" id="ARBA00022553"/>
    </source>
</evidence>
<comment type="function">
    <text evidence="15">Receptor for NPAF (A-18-F-amide) and NPFF (F-8-F-amide) neuropeptides, also known as morphine-modulating peptides. Can also be activated by a variety of naturally occurring or synthetic FMRF-amide like ligands. This receptor mediates its action by association with G proteins that activate a phosphatidylinositol-calcium second messenger system.</text>
</comment>
<evidence type="ECO:0000256" key="16">
    <source>
        <dbReference type="ARBA" id="ARBA00074416"/>
    </source>
</evidence>
<dbReference type="PROSITE" id="PS50262">
    <property type="entry name" value="G_PROTEIN_RECEP_F1_2"/>
    <property type="match status" value="1"/>
</dbReference>
<keyword evidence="6 22" id="KW-1133">Transmembrane helix</keyword>
<evidence type="ECO:0000256" key="13">
    <source>
        <dbReference type="ARBA" id="ARBA00023180"/>
    </source>
</evidence>
<dbReference type="Gene3D" id="1.20.1070.10">
    <property type="entry name" value="Rhodopsin 7-helix transmembrane proteins"/>
    <property type="match status" value="1"/>
</dbReference>
<keyword evidence="25" id="KW-1185">Reference proteome</keyword>
<dbReference type="Proteomes" id="UP000298787">
    <property type="component" value="Chromosome 16"/>
</dbReference>
<name>A0A4V6ARK8_COLLU</name>
<feature type="transmembrane region" description="Helical" evidence="22">
    <location>
        <begin position="1461"/>
        <end position="1481"/>
    </location>
</feature>
<evidence type="ECO:0000256" key="6">
    <source>
        <dbReference type="ARBA" id="ARBA00022989"/>
    </source>
</evidence>
<keyword evidence="10 22" id="KW-0472">Membrane</keyword>
<keyword evidence="12 19" id="KW-0675">Receptor</keyword>
<evidence type="ECO:0000313" key="25">
    <source>
        <dbReference type="Proteomes" id="UP000298787"/>
    </source>
</evidence>
<feature type="compositionally biased region" description="Polar residues" evidence="21">
    <location>
        <begin position="821"/>
        <end position="840"/>
    </location>
</feature>
<dbReference type="GO" id="GO:0005856">
    <property type="term" value="C:cytoskeleton"/>
    <property type="evidence" value="ECO:0007669"/>
    <property type="project" value="TreeGrafter"/>
</dbReference>
<proteinExistence type="inferred from homology"/>
<feature type="domain" description="G-protein coupled receptors family 1 profile" evidence="23">
    <location>
        <begin position="1237"/>
        <end position="1522"/>
    </location>
</feature>
<protein>
    <recommendedName>
        <fullName evidence="16">Neuropeptide FF receptor 2</fullName>
    </recommendedName>
    <alternativeName>
        <fullName evidence="17">G-protein coupled receptor 74</fullName>
    </alternativeName>
</protein>
<feature type="region of interest" description="Disordered" evidence="21">
    <location>
        <begin position="458"/>
        <end position="497"/>
    </location>
</feature>
<feature type="repeat" description="ANK" evidence="18">
    <location>
        <begin position="1036"/>
        <end position="1058"/>
    </location>
</feature>
<evidence type="ECO:0000313" key="24">
    <source>
        <dbReference type="EMBL" id="TKS84832.1"/>
    </source>
</evidence>
<feature type="transmembrane region" description="Helical" evidence="22">
    <location>
        <begin position="1337"/>
        <end position="1359"/>
    </location>
</feature>
<dbReference type="FunFam" id="1.20.1070.10:FF:000137">
    <property type="entry name" value="neuropeptide FF receptor 2"/>
    <property type="match status" value="1"/>
</dbReference>
<feature type="transmembrane region" description="Helical" evidence="22">
    <location>
        <begin position="1298"/>
        <end position="1316"/>
    </location>
</feature>
<feature type="compositionally biased region" description="Polar residues" evidence="21">
    <location>
        <begin position="65"/>
        <end position="77"/>
    </location>
</feature>
<feature type="transmembrane region" description="Helical" evidence="22">
    <location>
        <begin position="1258"/>
        <end position="1278"/>
    </location>
</feature>
<dbReference type="PANTHER" id="PTHR24168:SF19">
    <property type="entry name" value="KN MOTIF AND ANKYRIN REPEAT DOMAIN-CONTAINING PROTEIN 1"/>
    <property type="match status" value="1"/>
</dbReference>
<keyword evidence="5" id="KW-0677">Repeat</keyword>
<dbReference type="SUPFAM" id="SSF48403">
    <property type="entry name" value="Ankyrin repeat"/>
    <property type="match status" value="1"/>
</dbReference>
<dbReference type="PROSITE" id="PS50088">
    <property type="entry name" value="ANK_REPEAT"/>
    <property type="match status" value="2"/>
</dbReference>
<organism evidence="24 25">
    <name type="scientific">Collichthys lucidus</name>
    <name type="common">Big head croaker</name>
    <name type="synonym">Sciaena lucida</name>
    <dbReference type="NCBI Taxonomy" id="240159"/>
    <lineage>
        <taxon>Eukaryota</taxon>
        <taxon>Metazoa</taxon>
        <taxon>Chordata</taxon>
        <taxon>Craniata</taxon>
        <taxon>Vertebrata</taxon>
        <taxon>Euteleostomi</taxon>
        <taxon>Actinopterygii</taxon>
        <taxon>Neopterygii</taxon>
        <taxon>Teleostei</taxon>
        <taxon>Neoteleostei</taxon>
        <taxon>Acanthomorphata</taxon>
        <taxon>Eupercaria</taxon>
        <taxon>Sciaenidae</taxon>
        <taxon>Collichthys</taxon>
    </lineage>
</organism>
<accession>A0A4V6ARK8</accession>
<evidence type="ECO:0000256" key="11">
    <source>
        <dbReference type="ARBA" id="ARBA00023157"/>
    </source>
</evidence>